<protein>
    <submittedName>
        <fullName evidence="2">Uncharacterized protein</fullName>
    </submittedName>
</protein>
<evidence type="ECO:0000256" key="1">
    <source>
        <dbReference type="SAM" id="Phobius"/>
    </source>
</evidence>
<dbReference type="PANTHER" id="PTHR38225">
    <property type="entry name" value="PROTEIN, PUTATIVE-RELATED"/>
    <property type="match status" value="1"/>
</dbReference>
<gene>
    <name evidence="2" type="ORF">A4A49_65876</name>
</gene>
<organism evidence="2 3">
    <name type="scientific">Nicotiana attenuata</name>
    <name type="common">Coyote tobacco</name>
    <dbReference type="NCBI Taxonomy" id="49451"/>
    <lineage>
        <taxon>Eukaryota</taxon>
        <taxon>Viridiplantae</taxon>
        <taxon>Streptophyta</taxon>
        <taxon>Embryophyta</taxon>
        <taxon>Tracheophyta</taxon>
        <taxon>Spermatophyta</taxon>
        <taxon>Magnoliopsida</taxon>
        <taxon>eudicotyledons</taxon>
        <taxon>Gunneridae</taxon>
        <taxon>Pentapetalae</taxon>
        <taxon>asterids</taxon>
        <taxon>lamiids</taxon>
        <taxon>Solanales</taxon>
        <taxon>Solanaceae</taxon>
        <taxon>Nicotianoideae</taxon>
        <taxon>Nicotianeae</taxon>
        <taxon>Nicotiana</taxon>
    </lineage>
</organism>
<dbReference type="Proteomes" id="UP000187609">
    <property type="component" value="Unassembled WGS sequence"/>
</dbReference>
<sequence>MASSNINYPAIIVPSSKYRMIRQQVRAQKNRDEGRSWHVVDAHLQVLRERIEKVRIKERLEKCLLCKQGWNYSTTTCLDKQKKKLHHVSQNVEFFCMVCGTLGFTVLGCTICLYLTSILIH</sequence>
<reference evidence="2" key="1">
    <citation type="submission" date="2016-11" db="EMBL/GenBank/DDBJ databases">
        <title>The genome of Nicotiana attenuata.</title>
        <authorList>
            <person name="Xu S."/>
            <person name="Brockmoeller T."/>
            <person name="Gaquerel E."/>
            <person name="Navarro A."/>
            <person name="Kuhl H."/>
            <person name="Gase K."/>
            <person name="Ling Z."/>
            <person name="Zhou W."/>
            <person name="Kreitzer C."/>
            <person name="Stanke M."/>
            <person name="Tang H."/>
            <person name="Lyons E."/>
            <person name="Pandey P."/>
            <person name="Pandey S.P."/>
            <person name="Timmermann B."/>
            <person name="Baldwin I.T."/>
        </authorList>
    </citation>
    <scope>NUCLEOTIDE SEQUENCE [LARGE SCALE GENOMIC DNA]</scope>
    <source>
        <strain evidence="2">UT</strain>
    </source>
</reference>
<feature type="non-terminal residue" evidence="2">
    <location>
        <position position="121"/>
    </location>
</feature>
<dbReference type="AlphaFoldDB" id="A0A314L1B5"/>
<keyword evidence="3" id="KW-1185">Reference proteome</keyword>
<keyword evidence="1" id="KW-0472">Membrane</keyword>
<dbReference type="PANTHER" id="PTHR38225:SF4">
    <property type="entry name" value="PROTEIN, PUTATIVE-RELATED"/>
    <property type="match status" value="1"/>
</dbReference>
<evidence type="ECO:0000313" key="3">
    <source>
        <dbReference type="Proteomes" id="UP000187609"/>
    </source>
</evidence>
<keyword evidence="1" id="KW-0812">Transmembrane</keyword>
<feature type="transmembrane region" description="Helical" evidence="1">
    <location>
        <begin position="92"/>
        <end position="120"/>
    </location>
</feature>
<dbReference type="EMBL" id="MJEQ01000583">
    <property type="protein sequence ID" value="OIT35265.1"/>
    <property type="molecule type" value="Genomic_DNA"/>
</dbReference>
<dbReference type="SMR" id="A0A314L1B5"/>
<keyword evidence="1" id="KW-1133">Transmembrane helix</keyword>
<proteinExistence type="predicted"/>
<dbReference type="Gramene" id="OIT35265">
    <property type="protein sequence ID" value="OIT35265"/>
    <property type="gene ID" value="A4A49_65876"/>
</dbReference>
<evidence type="ECO:0000313" key="2">
    <source>
        <dbReference type="EMBL" id="OIT35265.1"/>
    </source>
</evidence>
<name>A0A314L1B5_NICAT</name>
<accession>A0A314L1B5</accession>
<comment type="caution">
    <text evidence="2">The sequence shown here is derived from an EMBL/GenBank/DDBJ whole genome shotgun (WGS) entry which is preliminary data.</text>
</comment>